<accession>A0ABS4YZS2</accession>
<name>A0ABS4YZS2_9MICC</name>
<sequence length="99" mass="10570">MTALGALVAADPHEQSRWSPAEGFMAEFPRHGVPRNTLAPALVAPLVRRSHLAGNHGTIRGKELSGRLQTKAVKTAESSQVRALEGSVKHEGLAVENEI</sequence>
<comment type="caution">
    <text evidence="1">The sequence shown here is derived from an EMBL/GenBank/DDBJ whole genome shotgun (WGS) entry which is preliminary data.</text>
</comment>
<proteinExistence type="predicted"/>
<evidence type="ECO:0000313" key="1">
    <source>
        <dbReference type="EMBL" id="MBP2414246.1"/>
    </source>
</evidence>
<dbReference type="Proteomes" id="UP000711614">
    <property type="component" value="Unassembled WGS sequence"/>
</dbReference>
<organism evidence="1 2">
    <name type="scientific">Arthrobacter stackebrandtii</name>
    <dbReference type="NCBI Taxonomy" id="272161"/>
    <lineage>
        <taxon>Bacteria</taxon>
        <taxon>Bacillati</taxon>
        <taxon>Actinomycetota</taxon>
        <taxon>Actinomycetes</taxon>
        <taxon>Micrococcales</taxon>
        <taxon>Micrococcaceae</taxon>
        <taxon>Arthrobacter</taxon>
    </lineage>
</organism>
<reference evidence="1 2" key="1">
    <citation type="submission" date="2021-03" db="EMBL/GenBank/DDBJ databases">
        <title>Sequencing the genomes of 1000 actinobacteria strains.</title>
        <authorList>
            <person name="Klenk H.-P."/>
        </authorList>
    </citation>
    <scope>NUCLEOTIDE SEQUENCE [LARGE SCALE GENOMIC DNA]</scope>
    <source>
        <strain evidence="1 2">DSM 16005</strain>
    </source>
</reference>
<evidence type="ECO:0000313" key="2">
    <source>
        <dbReference type="Proteomes" id="UP000711614"/>
    </source>
</evidence>
<dbReference type="EMBL" id="JAGIOI010000001">
    <property type="protein sequence ID" value="MBP2414246.1"/>
    <property type="molecule type" value="Genomic_DNA"/>
</dbReference>
<protein>
    <submittedName>
        <fullName evidence="1">Uncharacterized protein</fullName>
    </submittedName>
</protein>
<keyword evidence="2" id="KW-1185">Reference proteome</keyword>
<gene>
    <name evidence="1" type="ORF">JOF48_003045</name>
</gene>